<protein>
    <submittedName>
        <fullName evidence="12">FAD-dependent oxidoreductase</fullName>
    </submittedName>
</protein>
<gene>
    <name evidence="12" type="ORF">GCM10009788_23180</name>
</gene>
<organism evidence="12 13">
    <name type="scientific">Nocardioides humi</name>
    <dbReference type="NCBI Taxonomy" id="449461"/>
    <lineage>
        <taxon>Bacteria</taxon>
        <taxon>Bacillati</taxon>
        <taxon>Actinomycetota</taxon>
        <taxon>Actinomycetes</taxon>
        <taxon>Propionibacteriales</taxon>
        <taxon>Nocardioidaceae</taxon>
        <taxon>Nocardioides</taxon>
    </lineage>
</organism>
<feature type="domain" description="FAD/NAD(P)-binding" evidence="11">
    <location>
        <begin position="379"/>
        <end position="455"/>
    </location>
</feature>
<comment type="similarity">
    <text evidence="3">In the N-terminal section; belongs to the NADH:flavin oxidoreductase/NADH oxidase family.</text>
</comment>
<evidence type="ECO:0000256" key="3">
    <source>
        <dbReference type="ARBA" id="ARBA00011048"/>
    </source>
</evidence>
<dbReference type="PANTHER" id="PTHR42917:SF2">
    <property type="entry name" value="2,4-DIENOYL-COA REDUCTASE [(2E)-ENOYL-COA-PRODUCING]"/>
    <property type="match status" value="1"/>
</dbReference>
<proteinExistence type="inferred from homology"/>
<evidence type="ECO:0000256" key="4">
    <source>
        <dbReference type="ARBA" id="ARBA00022630"/>
    </source>
</evidence>
<evidence type="ECO:0000256" key="9">
    <source>
        <dbReference type="ARBA" id="ARBA00023014"/>
    </source>
</evidence>
<evidence type="ECO:0000256" key="8">
    <source>
        <dbReference type="ARBA" id="ARBA00023004"/>
    </source>
</evidence>
<dbReference type="InterPro" id="IPR001155">
    <property type="entry name" value="OxRdtase_FMN_N"/>
</dbReference>
<accession>A0ABN2AG12</accession>
<dbReference type="Pfam" id="PF07992">
    <property type="entry name" value="Pyr_redox_2"/>
    <property type="match status" value="1"/>
</dbReference>
<feature type="domain" description="NADH:flavin oxidoreductase/NADH oxidase N-terminal" evidence="10">
    <location>
        <begin position="7"/>
        <end position="332"/>
    </location>
</feature>
<dbReference type="Gene3D" id="3.20.20.70">
    <property type="entry name" value="Aldolase class I"/>
    <property type="match status" value="1"/>
</dbReference>
<evidence type="ECO:0000313" key="12">
    <source>
        <dbReference type="EMBL" id="GAA1518489.1"/>
    </source>
</evidence>
<dbReference type="Gene3D" id="3.50.50.60">
    <property type="entry name" value="FAD/NAD(P)-binding domain"/>
    <property type="match status" value="1"/>
</dbReference>
<dbReference type="SUPFAM" id="SSF51905">
    <property type="entry name" value="FAD/NAD(P)-binding domain"/>
    <property type="match status" value="1"/>
</dbReference>
<keyword evidence="4" id="KW-0285">Flavoprotein</keyword>
<keyword evidence="13" id="KW-1185">Reference proteome</keyword>
<evidence type="ECO:0000256" key="5">
    <source>
        <dbReference type="ARBA" id="ARBA00022643"/>
    </source>
</evidence>
<dbReference type="InterPro" id="IPR013785">
    <property type="entry name" value="Aldolase_TIM"/>
</dbReference>
<evidence type="ECO:0000256" key="1">
    <source>
        <dbReference type="ARBA" id="ARBA00001917"/>
    </source>
</evidence>
<comment type="cofactor">
    <cofactor evidence="1">
        <name>FMN</name>
        <dbReference type="ChEBI" id="CHEBI:58210"/>
    </cofactor>
</comment>
<dbReference type="Pfam" id="PF00724">
    <property type="entry name" value="Oxidored_FMN"/>
    <property type="match status" value="1"/>
</dbReference>
<dbReference type="Gene3D" id="3.40.50.720">
    <property type="entry name" value="NAD(P)-binding Rossmann-like Domain"/>
    <property type="match status" value="1"/>
</dbReference>
<keyword evidence="9" id="KW-0411">Iron-sulfur</keyword>
<dbReference type="SUPFAM" id="SSF51395">
    <property type="entry name" value="FMN-linked oxidoreductases"/>
    <property type="match status" value="1"/>
</dbReference>
<sequence length="662" mass="69734">MALDSVLAPLRLGPLTIRNRVAITAHMTGYAEQGLVSDTLVDYLQARARGGVGLIVTEAGAVHETYRPASFQLYREDVGPGLARLAEAVHAEGAVIFGQANHGGAAAPPLPEGRPALSPSDNDGIYGAPARAMSRGEIQEIQDAFVHAARVFSAAGLDGCEVHGAHHYLVNHFLSPLYNRRTDDYGGSPENRLRFVAEILERMRAETRPGFVLGIRLSADVGPGGLDSQGLLDVGQALAERGLVDYVGFSLGGRTPESFPLMTGGMERPAGYELEWNERASRALTVPTLVTGRYRTLAEADAAIAGGAADLVGMTRAHIADPEIVRKTMAGTPERVRPCIGCNECVRAIITQAAIRCAVNPALPRGGGSDDVAPPVRRHRVTVVGAGPAGLEAARAAALGGHQVTLLEAADRLGGVARRASERIPNAGGTAEAIAWTEREIARLGVEVRLGASADAERVLATRPDLVIAATGSLPRHDARQTARPGVLVPGGDRAHVVPAREVLDLATFPAAAVVVDELGDYPAIGVAELLVANGTTVHFVTSLPSIGYPIEATGRPSLALARLRPSGRFTAHPLAMLAEVGEHDATIEDLMGHTRQRLVADLVVMVTRPAPARPDWLTGLGVPVEVVGDAVLPRTYRTAVHEGHQAGLRVAELCEREMRVS</sequence>
<keyword evidence="6" id="KW-0479">Metal-binding</keyword>
<keyword evidence="7" id="KW-0560">Oxidoreductase</keyword>
<dbReference type="RefSeq" id="WP_141005705.1">
    <property type="nucleotide sequence ID" value="NZ_BAAAOR010000016.1"/>
</dbReference>
<keyword evidence="5" id="KW-0288">FMN</keyword>
<evidence type="ECO:0000256" key="2">
    <source>
        <dbReference type="ARBA" id="ARBA00001966"/>
    </source>
</evidence>
<dbReference type="InterPro" id="IPR023753">
    <property type="entry name" value="FAD/NAD-binding_dom"/>
</dbReference>
<evidence type="ECO:0000256" key="7">
    <source>
        <dbReference type="ARBA" id="ARBA00023002"/>
    </source>
</evidence>
<reference evidence="12 13" key="1">
    <citation type="journal article" date="2019" name="Int. J. Syst. Evol. Microbiol.">
        <title>The Global Catalogue of Microorganisms (GCM) 10K type strain sequencing project: providing services to taxonomists for standard genome sequencing and annotation.</title>
        <authorList>
            <consortium name="The Broad Institute Genomics Platform"/>
            <consortium name="The Broad Institute Genome Sequencing Center for Infectious Disease"/>
            <person name="Wu L."/>
            <person name="Ma J."/>
        </authorList>
    </citation>
    <scope>NUCLEOTIDE SEQUENCE [LARGE SCALE GENOMIC DNA]</scope>
    <source>
        <strain evidence="12 13">JCM 14942</strain>
    </source>
</reference>
<dbReference type="EMBL" id="BAAAOR010000016">
    <property type="protein sequence ID" value="GAA1518489.1"/>
    <property type="molecule type" value="Genomic_DNA"/>
</dbReference>
<name>A0ABN2AG12_9ACTN</name>
<dbReference type="InterPro" id="IPR051793">
    <property type="entry name" value="NADH:flavin_oxidoreductase"/>
</dbReference>
<dbReference type="PANTHER" id="PTHR42917">
    <property type="entry name" value="2,4-DIENOYL-COA REDUCTASE"/>
    <property type="match status" value="1"/>
</dbReference>
<comment type="caution">
    <text evidence="12">The sequence shown here is derived from an EMBL/GenBank/DDBJ whole genome shotgun (WGS) entry which is preliminary data.</text>
</comment>
<dbReference type="Proteomes" id="UP001500842">
    <property type="component" value="Unassembled WGS sequence"/>
</dbReference>
<evidence type="ECO:0000256" key="6">
    <source>
        <dbReference type="ARBA" id="ARBA00022723"/>
    </source>
</evidence>
<keyword evidence="8" id="KW-0408">Iron</keyword>
<evidence type="ECO:0000259" key="10">
    <source>
        <dbReference type="Pfam" id="PF00724"/>
    </source>
</evidence>
<dbReference type="InterPro" id="IPR036188">
    <property type="entry name" value="FAD/NAD-bd_sf"/>
</dbReference>
<comment type="cofactor">
    <cofactor evidence="2">
        <name>[4Fe-4S] cluster</name>
        <dbReference type="ChEBI" id="CHEBI:49883"/>
    </cofactor>
</comment>
<dbReference type="PRINTS" id="PR00419">
    <property type="entry name" value="ADXRDTASE"/>
</dbReference>
<evidence type="ECO:0000259" key="11">
    <source>
        <dbReference type="Pfam" id="PF07992"/>
    </source>
</evidence>
<evidence type="ECO:0000313" key="13">
    <source>
        <dbReference type="Proteomes" id="UP001500842"/>
    </source>
</evidence>